<evidence type="ECO:0000259" key="2">
    <source>
        <dbReference type="Pfam" id="PF26578"/>
    </source>
</evidence>
<dbReference type="AlphaFoldDB" id="A0A6J1D2W6"/>
<proteinExistence type="predicted"/>
<dbReference type="KEGG" id="mcha:111016805"/>
<accession>A0A6J1D2W6</accession>
<organism evidence="3 4">
    <name type="scientific">Momordica charantia</name>
    <name type="common">Bitter gourd</name>
    <name type="synonym">Balsam pear</name>
    <dbReference type="NCBI Taxonomy" id="3673"/>
    <lineage>
        <taxon>Eukaryota</taxon>
        <taxon>Viridiplantae</taxon>
        <taxon>Streptophyta</taxon>
        <taxon>Embryophyta</taxon>
        <taxon>Tracheophyta</taxon>
        <taxon>Spermatophyta</taxon>
        <taxon>Magnoliopsida</taxon>
        <taxon>eudicotyledons</taxon>
        <taxon>Gunneridae</taxon>
        <taxon>Pentapetalae</taxon>
        <taxon>rosids</taxon>
        <taxon>fabids</taxon>
        <taxon>Cucurbitales</taxon>
        <taxon>Cucurbitaceae</taxon>
        <taxon>Momordiceae</taxon>
        <taxon>Momordica</taxon>
    </lineage>
</organism>
<sequence>MASLPSSSNKHCLFCLALLFLLIAIAASSSSSFLSYDALTAGKFSGAGRLRSLLQAKKDCPIDMEGKNYTIITSKCKGPNYPPSVCCNALLEFCCDFVDQLNDMSNNCAETMFSYINLYGQYPPGLFANQCKDGKDGLSCDSIAAQKEKDGIKTSNSSSASPPPAVAAALPLLALPPLIYFFL</sequence>
<dbReference type="Pfam" id="PF26578">
    <property type="entry name" value="LLG1"/>
    <property type="match status" value="1"/>
</dbReference>
<feature type="chain" id="PRO_5026663998" evidence="1">
    <location>
        <begin position="29"/>
        <end position="183"/>
    </location>
</feature>
<evidence type="ECO:0000313" key="4">
    <source>
        <dbReference type="RefSeq" id="XP_022148018.1"/>
    </source>
</evidence>
<dbReference type="GeneID" id="111016805"/>
<keyword evidence="1" id="KW-0732">Signal</keyword>
<dbReference type="RefSeq" id="XP_022148018.1">
    <property type="nucleotide sequence ID" value="XM_022292326.1"/>
</dbReference>
<dbReference type="InterPro" id="IPR039307">
    <property type="entry name" value="LORELEI-like"/>
</dbReference>
<name>A0A6J1D2W6_MOMCH</name>
<protein>
    <submittedName>
        <fullName evidence="4">GPI-anchored protein LLG1-like</fullName>
    </submittedName>
</protein>
<dbReference type="PANTHER" id="PTHR31533">
    <property type="entry name" value="GPI-ANCHORED PROTEIN LLG1-RELATED-RELATED"/>
    <property type="match status" value="1"/>
</dbReference>
<feature type="domain" description="GPI-anchored protein LLG1-like" evidence="2">
    <location>
        <begin position="63"/>
        <end position="138"/>
    </location>
</feature>
<gene>
    <name evidence="4" type="primary">LOC111016805</name>
</gene>
<reference evidence="4" key="1">
    <citation type="submission" date="2025-08" db="UniProtKB">
        <authorList>
            <consortium name="RefSeq"/>
        </authorList>
    </citation>
    <scope>IDENTIFICATION</scope>
    <source>
        <strain evidence="4">OHB3-1</strain>
    </source>
</reference>
<dbReference type="OrthoDB" id="585255at2759"/>
<dbReference type="PANTHER" id="PTHR31533:SF35">
    <property type="entry name" value="GPI-ANCHORED PROTEIN LLG2-RELATED"/>
    <property type="match status" value="1"/>
</dbReference>
<evidence type="ECO:0000313" key="3">
    <source>
        <dbReference type="Proteomes" id="UP000504603"/>
    </source>
</evidence>
<keyword evidence="3" id="KW-1185">Reference proteome</keyword>
<dbReference type="Proteomes" id="UP000504603">
    <property type="component" value="Unplaced"/>
</dbReference>
<feature type="signal peptide" evidence="1">
    <location>
        <begin position="1"/>
        <end position="28"/>
    </location>
</feature>
<evidence type="ECO:0000256" key="1">
    <source>
        <dbReference type="SAM" id="SignalP"/>
    </source>
</evidence>
<dbReference type="InterPro" id="IPR058888">
    <property type="entry name" value="LLG1-like"/>
</dbReference>